<evidence type="ECO:0000259" key="16">
    <source>
        <dbReference type="Pfam" id="PF04926"/>
    </source>
</evidence>
<dbReference type="Pfam" id="PF04928">
    <property type="entry name" value="PAP_central"/>
    <property type="match status" value="1"/>
</dbReference>
<organism evidence="19 20">
    <name type="scientific">Lepraria neglecta</name>
    <dbReference type="NCBI Taxonomy" id="209136"/>
    <lineage>
        <taxon>Eukaryota</taxon>
        <taxon>Fungi</taxon>
        <taxon>Dikarya</taxon>
        <taxon>Ascomycota</taxon>
        <taxon>Pezizomycotina</taxon>
        <taxon>Lecanoromycetes</taxon>
        <taxon>OSLEUM clade</taxon>
        <taxon>Lecanoromycetidae</taxon>
        <taxon>Lecanorales</taxon>
        <taxon>Lecanorineae</taxon>
        <taxon>Stereocaulaceae</taxon>
        <taxon>Lepraria</taxon>
    </lineage>
</organism>
<comment type="function">
    <text evidence="13">Polymerase that creates the 3'-poly(A) tail of mRNA's.</text>
</comment>
<dbReference type="Gene3D" id="3.30.460.10">
    <property type="entry name" value="Beta Polymerase, domain 2"/>
    <property type="match status" value="1"/>
</dbReference>
<evidence type="ECO:0000256" key="4">
    <source>
        <dbReference type="ARBA" id="ARBA00022664"/>
    </source>
</evidence>
<comment type="cofactor">
    <cofactor evidence="1">
        <name>Mn(2+)</name>
        <dbReference type="ChEBI" id="CHEBI:29035"/>
    </cofactor>
</comment>
<dbReference type="InterPro" id="IPR007010">
    <property type="entry name" value="PolA_pol_RNA-bd_dom"/>
</dbReference>
<evidence type="ECO:0000256" key="14">
    <source>
        <dbReference type="PIRSR" id="PIRSR018425-1"/>
    </source>
</evidence>
<name>A0AAD9YYA1_9LECA</name>
<dbReference type="GO" id="GO:0005634">
    <property type="term" value="C:nucleus"/>
    <property type="evidence" value="ECO:0007669"/>
    <property type="project" value="UniProtKB-SubCell"/>
</dbReference>
<dbReference type="Pfam" id="PF20750">
    <property type="entry name" value="PAP_NTPase"/>
    <property type="match status" value="1"/>
</dbReference>
<dbReference type="GO" id="GO:0031123">
    <property type="term" value="P:RNA 3'-end processing"/>
    <property type="evidence" value="ECO:0007669"/>
    <property type="project" value="InterPro"/>
</dbReference>
<comment type="caution">
    <text evidence="19">The sequence shown here is derived from an EMBL/GenBank/DDBJ whole genome shotgun (WGS) entry which is preliminary data.</text>
</comment>
<dbReference type="GO" id="GO:0046872">
    <property type="term" value="F:metal ion binding"/>
    <property type="evidence" value="ECO:0007669"/>
    <property type="project" value="UniProtKB-KW"/>
</dbReference>
<evidence type="ECO:0000259" key="17">
    <source>
        <dbReference type="Pfam" id="PF04928"/>
    </source>
</evidence>
<dbReference type="FunFam" id="3.30.460.10:FF:000002">
    <property type="entry name" value="Poly(A) polymerase alpha, putative"/>
    <property type="match status" value="1"/>
</dbReference>
<dbReference type="InterPro" id="IPR011068">
    <property type="entry name" value="NuclTrfase_I-like_C"/>
</dbReference>
<keyword evidence="6 15" id="KW-0479">Metal-binding</keyword>
<feature type="binding site" evidence="15">
    <location>
        <position position="104"/>
    </location>
    <ligand>
        <name>Mg(2+)</name>
        <dbReference type="ChEBI" id="CHEBI:18420"/>
        <label>1</label>
        <note>catalytic</note>
    </ligand>
</feature>
<feature type="binding site" evidence="14">
    <location>
        <begin position="102"/>
        <end position="104"/>
    </location>
    <ligand>
        <name>ATP</name>
        <dbReference type="ChEBI" id="CHEBI:30616"/>
    </ligand>
</feature>
<keyword evidence="9 15" id="KW-0460">Magnesium</keyword>
<feature type="binding site" evidence="14">
    <location>
        <begin position="89"/>
        <end position="91"/>
    </location>
    <ligand>
        <name>ATP</name>
        <dbReference type="ChEBI" id="CHEBI:30616"/>
    </ligand>
</feature>
<evidence type="ECO:0000256" key="6">
    <source>
        <dbReference type="ARBA" id="ARBA00022723"/>
    </source>
</evidence>
<evidence type="ECO:0000256" key="3">
    <source>
        <dbReference type="ARBA" id="ARBA00010912"/>
    </source>
</evidence>
<reference evidence="19" key="1">
    <citation type="submission" date="2022-11" db="EMBL/GenBank/DDBJ databases">
        <title>Chromosomal genome sequence assembly and mating type (MAT) locus characterization of the leprose asexual lichenized fungus Lepraria neglecta (Nyl.) Erichsen.</title>
        <authorList>
            <person name="Allen J.L."/>
            <person name="Pfeffer B."/>
        </authorList>
    </citation>
    <scope>NUCLEOTIDE SEQUENCE</scope>
    <source>
        <strain evidence="19">Allen 5258</strain>
    </source>
</reference>
<feature type="domain" description="Poly(A) polymerase central" evidence="17">
    <location>
        <begin position="211"/>
        <end position="356"/>
    </location>
</feature>
<dbReference type="CDD" id="cd05402">
    <property type="entry name" value="NT_PAP_TUTase"/>
    <property type="match status" value="1"/>
</dbReference>
<dbReference type="PANTHER" id="PTHR10682">
    <property type="entry name" value="POLY A POLYMERASE"/>
    <property type="match status" value="1"/>
</dbReference>
<dbReference type="Gene3D" id="1.10.1410.10">
    <property type="match status" value="1"/>
</dbReference>
<dbReference type="InterPro" id="IPR007012">
    <property type="entry name" value="PolA_pol_cen_dom"/>
</dbReference>
<evidence type="ECO:0000256" key="7">
    <source>
        <dbReference type="ARBA" id="ARBA00022741"/>
    </source>
</evidence>
<feature type="binding site" evidence="15">
    <location>
        <position position="159"/>
    </location>
    <ligand>
        <name>Mg(2+)</name>
        <dbReference type="ChEBI" id="CHEBI:18420"/>
        <label>2</label>
        <note>catalytic</note>
    </ligand>
</feature>
<dbReference type="SUPFAM" id="SSF81631">
    <property type="entry name" value="PAP/OAS1 substrate-binding domain"/>
    <property type="match status" value="1"/>
</dbReference>
<feature type="domain" description="Poly(A) polymerase nucleotidyltransferase" evidence="18">
    <location>
        <begin position="10"/>
        <end position="206"/>
    </location>
</feature>
<evidence type="ECO:0000256" key="5">
    <source>
        <dbReference type="ARBA" id="ARBA00022679"/>
    </source>
</evidence>
<feature type="binding site" evidence="14">
    <location>
        <position position="159"/>
    </location>
    <ligand>
        <name>ATP</name>
        <dbReference type="ChEBI" id="CHEBI:30616"/>
    </ligand>
</feature>
<evidence type="ECO:0000256" key="8">
    <source>
        <dbReference type="ARBA" id="ARBA00022840"/>
    </source>
</evidence>
<keyword evidence="11" id="KW-0464">Manganese</keyword>
<evidence type="ECO:0000313" key="19">
    <source>
        <dbReference type="EMBL" id="KAK3168359.1"/>
    </source>
</evidence>
<comment type="subcellular location">
    <subcellularLocation>
        <location evidence="2 13">Nucleus</location>
    </subcellularLocation>
</comment>
<dbReference type="GO" id="GO:0006397">
    <property type="term" value="P:mRNA processing"/>
    <property type="evidence" value="ECO:0007669"/>
    <property type="project" value="UniProtKB-KW"/>
</dbReference>
<keyword evidence="10" id="KW-0694">RNA-binding</keyword>
<dbReference type="FunFam" id="3.30.70.590:FF:000003">
    <property type="entry name" value="Poly(A) polymerase"/>
    <property type="match status" value="1"/>
</dbReference>
<dbReference type="GO" id="GO:1990817">
    <property type="term" value="F:poly(A) RNA polymerase activity"/>
    <property type="evidence" value="ECO:0007669"/>
    <property type="project" value="UniProtKB-UniRule"/>
</dbReference>
<keyword evidence="8 13" id="KW-0067">ATP-binding</keyword>
<evidence type="ECO:0000256" key="12">
    <source>
        <dbReference type="ARBA" id="ARBA00023242"/>
    </source>
</evidence>
<accession>A0AAD9YYA1</accession>
<dbReference type="FunFam" id="1.10.1410.10:FF:000001">
    <property type="entry name" value="Putative poly(A) polymerase gamma"/>
    <property type="match status" value="1"/>
</dbReference>
<feature type="binding site" evidence="14">
    <location>
        <begin position="238"/>
        <end position="239"/>
    </location>
    <ligand>
        <name>ATP</name>
        <dbReference type="ChEBI" id="CHEBI:30616"/>
    </ligand>
</feature>
<evidence type="ECO:0000259" key="18">
    <source>
        <dbReference type="Pfam" id="PF20750"/>
    </source>
</evidence>
<evidence type="ECO:0000256" key="13">
    <source>
        <dbReference type="PIRNR" id="PIRNR018425"/>
    </source>
</evidence>
<feature type="domain" description="Poly(A) polymerase RNA-binding" evidence="16">
    <location>
        <begin position="358"/>
        <end position="551"/>
    </location>
</feature>
<dbReference type="Pfam" id="PF04926">
    <property type="entry name" value="PAP_RNA-bind"/>
    <property type="match status" value="1"/>
</dbReference>
<keyword evidence="12 13" id="KW-0539">Nucleus</keyword>
<dbReference type="PIRSF" id="PIRSF018425">
    <property type="entry name" value="PolyA_polymerase"/>
    <property type="match status" value="1"/>
</dbReference>
<comment type="catalytic activity">
    <reaction evidence="13">
        <text>RNA(n) + ATP = RNA(n)-3'-adenine ribonucleotide + diphosphate</text>
        <dbReference type="Rhea" id="RHEA:11332"/>
        <dbReference type="Rhea" id="RHEA-COMP:14527"/>
        <dbReference type="Rhea" id="RHEA-COMP:17347"/>
        <dbReference type="ChEBI" id="CHEBI:30616"/>
        <dbReference type="ChEBI" id="CHEBI:33019"/>
        <dbReference type="ChEBI" id="CHEBI:140395"/>
        <dbReference type="ChEBI" id="CHEBI:173115"/>
        <dbReference type="EC" id="2.7.7.19"/>
    </reaction>
</comment>
<keyword evidence="7 13" id="KW-0547">Nucleotide-binding</keyword>
<dbReference type="AlphaFoldDB" id="A0AAD9YYA1"/>
<evidence type="ECO:0000313" key="20">
    <source>
        <dbReference type="Proteomes" id="UP001276659"/>
    </source>
</evidence>
<keyword evidence="5 13" id="KW-0808">Transferase</keyword>
<keyword evidence="4 13" id="KW-0507">mRNA processing</keyword>
<dbReference type="EC" id="2.7.7.19" evidence="13"/>
<gene>
    <name evidence="19" type="ORF">OEA41_004806</name>
</gene>
<feature type="binding site" evidence="15">
    <location>
        <position position="102"/>
    </location>
    <ligand>
        <name>Mg(2+)</name>
        <dbReference type="ChEBI" id="CHEBI:18420"/>
        <label>2</label>
        <note>catalytic</note>
    </ligand>
</feature>
<dbReference type="Proteomes" id="UP001276659">
    <property type="component" value="Unassembled WGS sequence"/>
</dbReference>
<feature type="binding site" evidence="14">
    <location>
        <position position="220"/>
    </location>
    <ligand>
        <name>ATP</name>
        <dbReference type="ChEBI" id="CHEBI:30616"/>
    </ligand>
</feature>
<evidence type="ECO:0000256" key="10">
    <source>
        <dbReference type="ARBA" id="ARBA00022884"/>
    </source>
</evidence>
<dbReference type="SUPFAM" id="SSF81301">
    <property type="entry name" value="Nucleotidyltransferase"/>
    <property type="match status" value="1"/>
</dbReference>
<evidence type="ECO:0000256" key="9">
    <source>
        <dbReference type="ARBA" id="ARBA00022842"/>
    </source>
</evidence>
<dbReference type="InterPro" id="IPR048840">
    <property type="entry name" value="PolA_pol_NTPase"/>
</dbReference>
<evidence type="ECO:0000256" key="15">
    <source>
        <dbReference type="PIRSR" id="PIRSR018425-2"/>
    </source>
</evidence>
<dbReference type="InterPro" id="IPR043519">
    <property type="entry name" value="NT_sf"/>
</dbReference>
<dbReference type="InterPro" id="IPR014492">
    <property type="entry name" value="PolyA_polymerase"/>
</dbReference>
<feature type="binding site" evidence="14">
    <location>
        <position position="229"/>
    </location>
    <ligand>
        <name>ATP</name>
        <dbReference type="ChEBI" id="CHEBI:30616"/>
    </ligand>
</feature>
<dbReference type="EMBL" id="JASNWA010000010">
    <property type="protein sequence ID" value="KAK3168359.1"/>
    <property type="molecule type" value="Genomic_DNA"/>
</dbReference>
<dbReference type="GO" id="GO:0003723">
    <property type="term" value="F:RNA binding"/>
    <property type="evidence" value="ECO:0007669"/>
    <property type="project" value="UniProtKB-UniRule"/>
</dbReference>
<dbReference type="GO" id="GO:0005524">
    <property type="term" value="F:ATP binding"/>
    <property type="evidence" value="ECO:0007669"/>
    <property type="project" value="UniProtKB-UniRule"/>
</dbReference>
<comment type="cofactor">
    <cofactor evidence="15">
        <name>Mg(2+)</name>
        <dbReference type="ChEBI" id="CHEBI:18420"/>
    </cofactor>
    <text evidence="15">Binds 2 magnesium ions. Also active with manganese.</text>
</comment>
<comment type="similarity">
    <text evidence="3 13">Belongs to the poly(A) polymerase family.</text>
</comment>
<dbReference type="SUPFAM" id="SSF55003">
    <property type="entry name" value="PAP/Archaeal CCA-adding enzyme, C-terminal domain"/>
    <property type="match status" value="1"/>
</dbReference>
<evidence type="ECO:0000256" key="2">
    <source>
        <dbReference type="ARBA" id="ARBA00004123"/>
    </source>
</evidence>
<dbReference type="Gene3D" id="3.30.70.590">
    <property type="entry name" value="Poly(A) polymerase predicted RNA binding domain"/>
    <property type="match status" value="1"/>
</dbReference>
<feature type="binding site" evidence="15">
    <location>
        <position position="102"/>
    </location>
    <ligand>
        <name>Mg(2+)</name>
        <dbReference type="ChEBI" id="CHEBI:18420"/>
        <label>1</label>
        <note>catalytic</note>
    </ligand>
</feature>
<sequence length="620" mass="69570">MAAPPAKQWGVTPAISHSFPNERELASNDALIAELKRQNNFEGAEETEKRKATLQLIQKIVVQFVKHVSTLRNLPQSSVDTAGGKIFTFGSYRLGVYGPGSDIDTLVVVPKHVTREDFFEHVPSLLERMAPPDAIQELTPVPDAYVPIIKLELSGISIDLIFSRLELVSVPMTLTLKDTSILRGLEDRDLRSLNGTRVTDEILELVPQQKTFRTALRGIKLWAQRRAIYANVMGFPGGVAWAMLVARVCQLYPQATGSVIISKFFFLIGNWKWPQPVMLKQIESGPLGVRVWNPTIYPSDKFHLMPIITPAYPSMCATHNITMSTKAIITKELQRGREITDKIFAGQMQWKDLFTKHTFFTDDYKYYLSVVSSSRTKDAQHVWSGFVESKVRLLVASLETQGSISVARPFNKGFDREHHCNGDAEIEAVLNGDLKYQATNVKTETTDAVNDPKHIAAAQGNAGGMPMPNGDSELHTNGESQQTIYTTTYYVGLEIIQDAKRLDISYQTREFTEMCRNWTNYQRELNSLFIVHTRNYDLPSDVFGPGEVKPTRPKKKITAKKRNIDASGLEVTIAQPQISIERISFAALLLGHQDKTEKKLQTSIAVQSLSTCYHQQAPEK</sequence>
<protein>
    <recommendedName>
        <fullName evidence="13">Poly(A) polymerase</fullName>
        <ecNumber evidence="13">2.7.7.19</ecNumber>
    </recommendedName>
</protein>
<evidence type="ECO:0000256" key="11">
    <source>
        <dbReference type="ARBA" id="ARBA00023211"/>
    </source>
</evidence>
<dbReference type="PANTHER" id="PTHR10682:SF10">
    <property type="entry name" value="POLYNUCLEOTIDE ADENYLYLTRANSFERASE"/>
    <property type="match status" value="1"/>
</dbReference>
<feature type="binding site" evidence="15">
    <location>
        <position position="104"/>
    </location>
    <ligand>
        <name>Mg(2+)</name>
        <dbReference type="ChEBI" id="CHEBI:18420"/>
        <label>2</label>
        <note>catalytic</note>
    </ligand>
</feature>
<keyword evidence="20" id="KW-1185">Reference proteome</keyword>
<proteinExistence type="inferred from homology"/>
<evidence type="ECO:0000256" key="1">
    <source>
        <dbReference type="ARBA" id="ARBA00001936"/>
    </source>
</evidence>